<dbReference type="NCBIfam" id="TIGR00787">
    <property type="entry name" value="dctP"/>
    <property type="match status" value="1"/>
</dbReference>
<comment type="subcellular location">
    <subcellularLocation>
        <location evidence="1">Cell envelope</location>
    </subcellularLocation>
</comment>
<dbReference type="GO" id="GO:0030288">
    <property type="term" value="C:outer membrane-bounded periplasmic space"/>
    <property type="evidence" value="ECO:0007669"/>
    <property type="project" value="InterPro"/>
</dbReference>
<dbReference type="Proteomes" id="UP000238196">
    <property type="component" value="Unassembled WGS sequence"/>
</dbReference>
<dbReference type="AlphaFoldDB" id="A0A2S5KQ10"/>
<evidence type="ECO:0000256" key="4">
    <source>
        <dbReference type="ARBA" id="ARBA00022729"/>
    </source>
</evidence>
<dbReference type="InterPro" id="IPR038404">
    <property type="entry name" value="TRAP_DctP_sf"/>
</dbReference>
<name>A0A2S5KQ10_9PROT</name>
<dbReference type="NCBIfam" id="NF037995">
    <property type="entry name" value="TRAP_S1"/>
    <property type="match status" value="1"/>
</dbReference>
<sequence>MLERLITGMTLLLSLCSPVSQAVEKIIFANGGTADSLQGQTARRFSEQLQARLGDQYQVEYYSNGKLGDEQDLLDKLRDGQIQLATISSIMSAEVPEFALFDMPFLVRDRQHLQRIDDAIVMTDLAAAAHRHGLHIISTWENGFRQISNNSHPIHSPDDLKGLRIRTPQSEWRSLMFSSWGAKPIPMPFSHLFVALQTGEVDGEENPLSNINGARLQEVQKFLSISNHVYYPIWLTASDSGWQQLPAAVQTAIMEVAADEQRWSLAEGERLDTSLLKSLGKAGVKINYVDRITFIAASRPVYAQFARQVKGGDALIERAMGLAEH</sequence>
<feature type="signal peptide" evidence="5">
    <location>
        <begin position="1"/>
        <end position="22"/>
    </location>
</feature>
<reference evidence="6 7" key="1">
    <citation type="submission" date="2018-02" db="EMBL/GenBank/DDBJ databases">
        <title>novel marine gammaproteobacteria from coastal saline agro ecosystem.</title>
        <authorList>
            <person name="Krishnan R."/>
            <person name="Ramesh Kumar N."/>
        </authorList>
    </citation>
    <scope>NUCLEOTIDE SEQUENCE [LARGE SCALE GENOMIC DNA]</scope>
    <source>
        <strain evidence="6 7">228</strain>
    </source>
</reference>
<evidence type="ECO:0000256" key="3">
    <source>
        <dbReference type="ARBA" id="ARBA00022448"/>
    </source>
</evidence>
<keyword evidence="4 5" id="KW-0732">Signal</keyword>
<accession>A0A2S5KQ10</accession>
<comment type="caution">
    <text evidence="6">The sequence shown here is derived from an EMBL/GenBank/DDBJ whole genome shotgun (WGS) entry which is preliminary data.</text>
</comment>
<comment type="similarity">
    <text evidence="2">Belongs to the bacterial solute-binding protein 7 family.</text>
</comment>
<dbReference type="InterPro" id="IPR004682">
    <property type="entry name" value="TRAP_DctP"/>
</dbReference>
<dbReference type="PIRSF" id="PIRSF006470">
    <property type="entry name" value="DctB"/>
    <property type="match status" value="1"/>
</dbReference>
<dbReference type="Pfam" id="PF03480">
    <property type="entry name" value="DctP"/>
    <property type="match status" value="1"/>
</dbReference>
<dbReference type="CDD" id="cd13603">
    <property type="entry name" value="PBP2_TRAP_Siap_TeaA_like"/>
    <property type="match status" value="1"/>
</dbReference>
<dbReference type="InterPro" id="IPR018389">
    <property type="entry name" value="DctP_fam"/>
</dbReference>
<dbReference type="OrthoDB" id="9794826at2"/>
<organism evidence="6 7">
    <name type="scientific">Proteobacteria bacterium 228</name>
    <dbReference type="NCBI Taxonomy" id="2083153"/>
    <lineage>
        <taxon>Bacteria</taxon>
        <taxon>Pseudomonadati</taxon>
        <taxon>Pseudomonadota</taxon>
    </lineage>
</organism>
<dbReference type="PANTHER" id="PTHR33376:SF4">
    <property type="entry name" value="SIALIC ACID-BINDING PERIPLASMIC PROTEIN SIAP"/>
    <property type="match status" value="1"/>
</dbReference>
<dbReference type="Gene3D" id="3.40.190.170">
    <property type="entry name" value="Bacterial extracellular solute-binding protein, family 7"/>
    <property type="match status" value="1"/>
</dbReference>
<protein>
    <submittedName>
        <fullName evidence="6">C4-dicarboxylate ABC transporter</fullName>
    </submittedName>
</protein>
<feature type="chain" id="PRO_5015561396" evidence="5">
    <location>
        <begin position="23"/>
        <end position="325"/>
    </location>
</feature>
<dbReference type="GO" id="GO:0055085">
    <property type="term" value="P:transmembrane transport"/>
    <property type="evidence" value="ECO:0007669"/>
    <property type="project" value="InterPro"/>
</dbReference>
<proteinExistence type="inferred from homology"/>
<gene>
    <name evidence="6" type="ORF">C4K68_13815</name>
</gene>
<dbReference type="EMBL" id="PRLP01000042">
    <property type="protein sequence ID" value="PPC76735.1"/>
    <property type="molecule type" value="Genomic_DNA"/>
</dbReference>
<dbReference type="SUPFAM" id="SSF53850">
    <property type="entry name" value="Periplasmic binding protein-like II"/>
    <property type="match status" value="1"/>
</dbReference>
<evidence type="ECO:0000256" key="1">
    <source>
        <dbReference type="ARBA" id="ARBA00004196"/>
    </source>
</evidence>
<evidence type="ECO:0000256" key="2">
    <source>
        <dbReference type="ARBA" id="ARBA00009023"/>
    </source>
</evidence>
<keyword evidence="3" id="KW-0813">Transport</keyword>
<dbReference type="PANTHER" id="PTHR33376">
    <property type="match status" value="1"/>
</dbReference>
<evidence type="ECO:0000313" key="7">
    <source>
        <dbReference type="Proteomes" id="UP000238196"/>
    </source>
</evidence>
<evidence type="ECO:0000256" key="5">
    <source>
        <dbReference type="SAM" id="SignalP"/>
    </source>
</evidence>
<evidence type="ECO:0000313" key="6">
    <source>
        <dbReference type="EMBL" id="PPC76735.1"/>
    </source>
</evidence>